<dbReference type="EMBL" id="AYKW01000023">
    <property type="protein sequence ID" value="PIL28826.1"/>
    <property type="molecule type" value="Genomic_DNA"/>
</dbReference>
<name>A0A2G8S4X1_9APHY</name>
<dbReference type="OrthoDB" id="2748713at2759"/>
<keyword evidence="2" id="KW-1185">Reference proteome</keyword>
<comment type="caution">
    <text evidence="1">The sequence shown here is derived from an EMBL/GenBank/DDBJ whole genome shotgun (WGS) entry which is preliminary data.</text>
</comment>
<evidence type="ECO:0000313" key="2">
    <source>
        <dbReference type="Proteomes" id="UP000230002"/>
    </source>
</evidence>
<gene>
    <name evidence="1" type="ORF">GSI_08871</name>
</gene>
<accession>A0A2G8S4X1</accession>
<dbReference type="Proteomes" id="UP000230002">
    <property type="component" value="Unassembled WGS sequence"/>
</dbReference>
<organism evidence="1 2">
    <name type="scientific">Ganoderma sinense ZZ0214-1</name>
    <dbReference type="NCBI Taxonomy" id="1077348"/>
    <lineage>
        <taxon>Eukaryota</taxon>
        <taxon>Fungi</taxon>
        <taxon>Dikarya</taxon>
        <taxon>Basidiomycota</taxon>
        <taxon>Agaricomycotina</taxon>
        <taxon>Agaricomycetes</taxon>
        <taxon>Polyporales</taxon>
        <taxon>Polyporaceae</taxon>
        <taxon>Ganoderma</taxon>
    </lineage>
</organism>
<dbReference type="AlphaFoldDB" id="A0A2G8S4X1"/>
<protein>
    <submittedName>
        <fullName evidence="1">Uncharacterized protein</fullName>
    </submittedName>
</protein>
<reference evidence="1 2" key="1">
    <citation type="journal article" date="2015" name="Sci. Rep.">
        <title>Chromosome-level genome map provides insights into diverse defense mechanisms in the medicinal fungus Ganoderma sinense.</title>
        <authorList>
            <person name="Zhu Y."/>
            <person name="Xu J."/>
            <person name="Sun C."/>
            <person name="Zhou S."/>
            <person name="Xu H."/>
            <person name="Nelson D.R."/>
            <person name="Qian J."/>
            <person name="Song J."/>
            <person name="Luo H."/>
            <person name="Xiang L."/>
            <person name="Li Y."/>
            <person name="Xu Z."/>
            <person name="Ji A."/>
            <person name="Wang L."/>
            <person name="Lu S."/>
            <person name="Hayward A."/>
            <person name="Sun W."/>
            <person name="Li X."/>
            <person name="Schwartz D.C."/>
            <person name="Wang Y."/>
            <person name="Chen S."/>
        </authorList>
    </citation>
    <scope>NUCLEOTIDE SEQUENCE [LARGE SCALE GENOMIC DNA]</scope>
    <source>
        <strain evidence="1 2">ZZ0214-1</strain>
    </source>
</reference>
<sequence length="145" mass="16078">MERSLARHTPSGHRHLHALTHFRLVFHCFAREAEDPGRRISEEPLVDDLRPSSGFHFNAVASAIADALPSLQYCFLTNSARVVETKIAHADILVECWCESRAWRVVPQAPIGDNGIDHPEAMTAADTRGLHVETSENGSPECSKQ</sequence>
<evidence type="ECO:0000313" key="1">
    <source>
        <dbReference type="EMBL" id="PIL28826.1"/>
    </source>
</evidence>
<proteinExistence type="predicted"/>